<dbReference type="InterPro" id="IPR029033">
    <property type="entry name" value="His_PPase_superfam"/>
</dbReference>
<accession>A0ABQ3JZB3</accession>
<sequence length="242" mass="25975">MAKAEQPRRAPFGFQLPGGGASAEFWVVRHAESSWNASGRYQGQTDVPLSPLGEQQVASLAGRLAGQPFAAVYSSDLERARLTAEGLAAVLEGTPAVQLEPGLREIQVGELAGLTSGEIAQRFPEYLEALHRDPWDTPRPGGESMHDLFSRSRLVFDTLRERHAGQRVLVVTHGGLVRVAVGLALGEEAGRQVWSRLSVANASLTRVMLGAEHGTLLGFNDDAHLEGLLETWESRGPAGPVT</sequence>
<dbReference type="EMBL" id="BNAL01000005">
    <property type="protein sequence ID" value="GHF97056.1"/>
    <property type="molecule type" value="Genomic_DNA"/>
</dbReference>
<dbReference type="PANTHER" id="PTHR48100:SF1">
    <property type="entry name" value="HISTIDINE PHOSPHATASE FAMILY PROTEIN-RELATED"/>
    <property type="match status" value="1"/>
</dbReference>
<dbReference type="SMART" id="SM00855">
    <property type="entry name" value="PGAM"/>
    <property type="match status" value="1"/>
</dbReference>
<dbReference type="InterPro" id="IPR013078">
    <property type="entry name" value="His_Pase_superF_clade-1"/>
</dbReference>
<reference evidence="2" key="1">
    <citation type="journal article" date="2019" name="Int. J. Syst. Evol. Microbiol.">
        <title>The Global Catalogue of Microorganisms (GCM) 10K type strain sequencing project: providing services to taxonomists for standard genome sequencing and annotation.</title>
        <authorList>
            <consortium name="The Broad Institute Genomics Platform"/>
            <consortium name="The Broad Institute Genome Sequencing Center for Infectious Disease"/>
            <person name="Wu L."/>
            <person name="Ma J."/>
        </authorList>
    </citation>
    <scope>NUCLEOTIDE SEQUENCE [LARGE SCALE GENOMIC DNA]</scope>
    <source>
        <strain evidence="2">CGMCC 1.18439</strain>
    </source>
</reference>
<protein>
    <submittedName>
        <fullName evidence="1">Phosphoglycerate mutase</fullName>
    </submittedName>
</protein>
<organism evidence="1 2">
    <name type="scientific">Deinococcus piscis</name>
    <dbReference type="NCBI Taxonomy" id="394230"/>
    <lineage>
        <taxon>Bacteria</taxon>
        <taxon>Thermotogati</taxon>
        <taxon>Deinococcota</taxon>
        <taxon>Deinococci</taxon>
        <taxon>Deinococcales</taxon>
        <taxon>Deinococcaceae</taxon>
        <taxon>Deinococcus</taxon>
    </lineage>
</organism>
<dbReference type="SUPFAM" id="SSF53254">
    <property type="entry name" value="Phosphoglycerate mutase-like"/>
    <property type="match status" value="1"/>
</dbReference>
<gene>
    <name evidence="1" type="ORF">GCM10017783_06050</name>
</gene>
<dbReference type="Pfam" id="PF00300">
    <property type="entry name" value="His_Phos_1"/>
    <property type="match status" value="1"/>
</dbReference>
<dbReference type="CDD" id="cd07067">
    <property type="entry name" value="HP_PGM_like"/>
    <property type="match status" value="1"/>
</dbReference>
<dbReference type="Gene3D" id="3.40.50.1240">
    <property type="entry name" value="Phosphoglycerate mutase-like"/>
    <property type="match status" value="1"/>
</dbReference>
<dbReference type="InterPro" id="IPR050275">
    <property type="entry name" value="PGM_Phosphatase"/>
</dbReference>
<evidence type="ECO:0000313" key="1">
    <source>
        <dbReference type="EMBL" id="GHF97056.1"/>
    </source>
</evidence>
<proteinExistence type="predicted"/>
<keyword evidence="2" id="KW-1185">Reference proteome</keyword>
<name>A0ABQ3JZB3_9DEIO</name>
<dbReference type="Proteomes" id="UP000632154">
    <property type="component" value="Unassembled WGS sequence"/>
</dbReference>
<evidence type="ECO:0000313" key="2">
    <source>
        <dbReference type="Proteomes" id="UP000632154"/>
    </source>
</evidence>
<dbReference type="RefSeq" id="WP_189642207.1">
    <property type="nucleotide sequence ID" value="NZ_BNAL01000005.1"/>
</dbReference>
<dbReference type="PANTHER" id="PTHR48100">
    <property type="entry name" value="BROAD-SPECIFICITY PHOSPHATASE YOR283W-RELATED"/>
    <property type="match status" value="1"/>
</dbReference>
<comment type="caution">
    <text evidence="1">The sequence shown here is derived from an EMBL/GenBank/DDBJ whole genome shotgun (WGS) entry which is preliminary data.</text>
</comment>